<proteinExistence type="predicted"/>
<keyword evidence="2" id="KW-1185">Reference proteome</keyword>
<reference evidence="1 2" key="1">
    <citation type="journal article" date="2007" name="J. Bacteriol.">
        <title>The complete genome sequence of Roseobacter denitrificans reveals a mixotrophic rather than photosynthetic metabolism.</title>
        <authorList>
            <person name="Swingley W.D."/>
            <person name="Sadekar S."/>
            <person name="Mastrian S.D."/>
            <person name="Matthies H.J."/>
            <person name="Hao J."/>
            <person name="Ramos H."/>
            <person name="Acharya C.R."/>
            <person name="Conrad A.L."/>
            <person name="Taylor H.L."/>
            <person name="Dejesa L.C."/>
            <person name="Shah M.K."/>
            <person name="O'huallachain M.E."/>
            <person name="Lince M.T."/>
            <person name="Blankenship R.E."/>
            <person name="Beatty J.T."/>
            <person name="Touchman J.W."/>
        </authorList>
    </citation>
    <scope>NUCLEOTIDE SEQUENCE [LARGE SCALE GENOMIC DNA]</scope>
    <source>
        <strain evidence="2">ATCC 33942 / OCh 114</strain>
        <plasmid evidence="1 2">pTB2</plasmid>
    </source>
</reference>
<dbReference type="HOGENOM" id="CLU_3221466_0_0_5"/>
<evidence type="ECO:0000313" key="2">
    <source>
        <dbReference type="Proteomes" id="UP000007029"/>
    </source>
</evidence>
<dbReference type="Proteomes" id="UP000007029">
    <property type="component" value="Plasmid pTB2"/>
</dbReference>
<gene>
    <name evidence="1" type="ordered locus">RD1_B0044</name>
</gene>
<name>Q07GE6_ROSDO</name>
<protein>
    <submittedName>
        <fullName evidence="1">Uncharacterized protein</fullName>
    </submittedName>
</protein>
<accession>Q07GE6</accession>
<sequence>MSTVLTVKLGQSMGHAILWDGSKIELAFYSKACAQRRCFVAKSL</sequence>
<dbReference type="RefSeq" id="WP_011655509.1">
    <property type="nucleotide sequence ID" value="NZ_FOOO01000018.1"/>
</dbReference>
<dbReference type="AlphaFoldDB" id="Q07GE6"/>
<dbReference type="EMBL" id="CP000465">
    <property type="protein sequence ID" value="ABI93453.1"/>
    <property type="molecule type" value="Genomic_DNA"/>
</dbReference>
<evidence type="ECO:0000313" key="1">
    <source>
        <dbReference type="EMBL" id="ABI93453.1"/>
    </source>
</evidence>
<organism evidence="1 2">
    <name type="scientific">Roseobacter denitrificans (strain ATCC 33942 / OCh 114)</name>
    <name type="common">Erythrobacter sp. (strain OCh 114)</name>
    <name type="synonym">Roseobacter denitrificans</name>
    <dbReference type="NCBI Taxonomy" id="375451"/>
    <lineage>
        <taxon>Bacteria</taxon>
        <taxon>Pseudomonadati</taxon>
        <taxon>Pseudomonadota</taxon>
        <taxon>Alphaproteobacteria</taxon>
        <taxon>Rhodobacterales</taxon>
        <taxon>Roseobacteraceae</taxon>
        <taxon>Roseobacter</taxon>
    </lineage>
</organism>
<keyword evidence="1" id="KW-0614">Plasmid</keyword>
<dbReference type="KEGG" id="rde:RD1_B0044"/>
<geneLocation type="plasmid" evidence="1 2">
    <name>pTB2</name>
</geneLocation>